<evidence type="ECO:0000313" key="3">
    <source>
        <dbReference type="Proteomes" id="UP000033393"/>
    </source>
</evidence>
<keyword evidence="3" id="KW-1185">Reference proteome</keyword>
<keyword evidence="1" id="KW-0732">Signal</keyword>
<proteinExistence type="predicted"/>
<organism evidence="2 3">
    <name type="scientific">Lentzea aerocolonigenes</name>
    <name type="common">Lechevalieria aerocolonigenes</name>
    <name type="synonym">Saccharothrix aerocolonigenes</name>
    <dbReference type="NCBI Taxonomy" id="68170"/>
    <lineage>
        <taxon>Bacteria</taxon>
        <taxon>Bacillati</taxon>
        <taxon>Actinomycetota</taxon>
        <taxon>Actinomycetes</taxon>
        <taxon>Pseudonocardiales</taxon>
        <taxon>Pseudonocardiaceae</taxon>
        <taxon>Lentzea</taxon>
    </lineage>
</organism>
<sequence>MSIGRLLVAVACAMVLTAPSTAAATSVRHHRPAVMTMEYSVGDLRAVVHSPRTLVGTRPLVFQFHGYDEVAESLARQGSVVVLVSDRTAVDRHLELWRSLSKAEGPLAERFRGFAGHFTVAEP</sequence>
<dbReference type="RefSeq" id="WP_045314846.1">
    <property type="nucleotide sequence ID" value="NZ_JYJG01000244.1"/>
</dbReference>
<reference evidence="2 3" key="1">
    <citation type="submission" date="2015-02" db="EMBL/GenBank/DDBJ databases">
        <authorList>
            <person name="Ju K.-S."/>
            <person name="Doroghazi J.R."/>
            <person name="Metcalf W."/>
        </authorList>
    </citation>
    <scope>NUCLEOTIDE SEQUENCE [LARGE SCALE GENOMIC DNA]</scope>
    <source>
        <strain evidence="2 3">NRRL B-16140</strain>
    </source>
</reference>
<protein>
    <submittedName>
        <fullName evidence="2">Uncharacterized protein</fullName>
    </submittedName>
</protein>
<evidence type="ECO:0000313" key="2">
    <source>
        <dbReference type="EMBL" id="KJK44537.1"/>
    </source>
</evidence>
<dbReference type="Proteomes" id="UP000033393">
    <property type="component" value="Unassembled WGS sequence"/>
</dbReference>
<dbReference type="AlphaFoldDB" id="A0A0F0GRF3"/>
<comment type="caution">
    <text evidence="2">The sequence shown here is derived from an EMBL/GenBank/DDBJ whole genome shotgun (WGS) entry which is preliminary data.</text>
</comment>
<accession>A0A0F0GRF3</accession>
<feature type="chain" id="PRO_5039185993" evidence="1">
    <location>
        <begin position="23"/>
        <end position="123"/>
    </location>
</feature>
<dbReference type="EMBL" id="JYJG01000244">
    <property type="protein sequence ID" value="KJK44537.1"/>
    <property type="molecule type" value="Genomic_DNA"/>
</dbReference>
<evidence type="ECO:0000256" key="1">
    <source>
        <dbReference type="SAM" id="SignalP"/>
    </source>
</evidence>
<dbReference type="PATRIC" id="fig|68170.10.peg.7372"/>
<feature type="signal peptide" evidence="1">
    <location>
        <begin position="1"/>
        <end position="22"/>
    </location>
</feature>
<name>A0A0F0GRF3_LENAE</name>
<dbReference type="OrthoDB" id="3694159at2"/>
<gene>
    <name evidence="2" type="ORF">UK23_29000</name>
</gene>